<dbReference type="RefSeq" id="WP_253780099.1">
    <property type="nucleotide sequence ID" value="NZ_JAMTCK010000025.1"/>
</dbReference>
<sequence>MVDQPPPPIVVGIDGSDSAHRALDWAVREAQIRGCTVRVVHAWTYEPLADFVGTSSRELYLSSLALLREQITQATTGLTRPPAIEFDSIQGEPAHALCQAGRDAGMLVVGRHRGGLVRQVLLGSVSAACVRHASCPVVVVPATATRPQDTTEDARTVSHDR</sequence>
<dbReference type="EMBL" id="JAMTCK010000025">
    <property type="protein sequence ID" value="MCP2170176.1"/>
    <property type="molecule type" value="Genomic_DNA"/>
</dbReference>
<dbReference type="SUPFAM" id="SSF52402">
    <property type="entry name" value="Adenine nucleotide alpha hydrolases-like"/>
    <property type="match status" value="1"/>
</dbReference>
<dbReference type="Gene3D" id="3.40.50.620">
    <property type="entry name" value="HUPs"/>
    <property type="match status" value="1"/>
</dbReference>
<evidence type="ECO:0000313" key="4">
    <source>
        <dbReference type="Proteomes" id="UP001206128"/>
    </source>
</evidence>
<keyword evidence="4" id="KW-1185">Reference proteome</keyword>
<name>A0AAE3GL28_9PSEU</name>
<dbReference type="Proteomes" id="UP001206128">
    <property type="component" value="Unassembled WGS sequence"/>
</dbReference>
<dbReference type="InterPro" id="IPR006015">
    <property type="entry name" value="Universal_stress_UspA"/>
</dbReference>
<evidence type="ECO:0000259" key="2">
    <source>
        <dbReference type="Pfam" id="PF00582"/>
    </source>
</evidence>
<protein>
    <submittedName>
        <fullName evidence="3">Nucleotide-binding universal stress protein, UspA family</fullName>
    </submittedName>
</protein>
<dbReference type="Pfam" id="PF00582">
    <property type="entry name" value="Usp"/>
    <property type="match status" value="1"/>
</dbReference>
<dbReference type="AlphaFoldDB" id="A0AAE3GL28"/>
<organism evidence="3 4">
    <name type="scientific">Goodfellowiella coeruleoviolacea</name>
    <dbReference type="NCBI Taxonomy" id="334858"/>
    <lineage>
        <taxon>Bacteria</taxon>
        <taxon>Bacillati</taxon>
        <taxon>Actinomycetota</taxon>
        <taxon>Actinomycetes</taxon>
        <taxon>Pseudonocardiales</taxon>
        <taxon>Pseudonocardiaceae</taxon>
        <taxon>Goodfellowiella</taxon>
    </lineage>
</organism>
<dbReference type="PRINTS" id="PR01438">
    <property type="entry name" value="UNVRSLSTRESS"/>
</dbReference>
<dbReference type="CDD" id="cd23659">
    <property type="entry name" value="USP_At3g01520-like"/>
    <property type="match status" value="1"/>
</dbReference>
<dbReference type="PANTHER" id="PTHR46553">
    <property type="entry name" value="ADENINE NUCLEOTIDE ALPHA HYDROLASES-LIKE SUPERFAMILY PROTEIN"/>
    <property type="match status" value="1"/>
</dbReference>
<evidence type="ECO:0000313" key="3">
    <source>
        <dbReference type="EMBL" id="MCP2170176.1"/>
    </source>
</evidence>
<evidence type="ECO:0000256" key="1">
    <source>
        <dbReference type="ARBA" id="ARBA00008791"/>
    </source>
</evidence>
<accession>A0AAE3GL28</accession>
<reference evidence="3" key="1">
    <citation type="submission" date="2022-06" db="EMBL/GenBank/DDBJ databases">
        <title>Genomic Encyclopedia of Archaeal and Bacterial Type Strains, Phase II (KMG-II): from individual species to whole genera.</title>
        <authorList>
            <person name="Goeker M."/>
        </authorList>
    </citation>
    <scope>NUCLEOTIDE SEQUENCE</scope>
    <source>
        <strain evidence="3">DSM 43935</strain>
    </source>
</reference>
<comment type="caution">
    <text evidence="3">The sequence shown here is derived from an EMBL/GenBank/DDBJ whole genome shotgun (WGS) entry which is preliminary data.</text>
</comment>
<gene>
    <name evidence="3" type="ORF">LX83_007067</name>
</gene>
<proteinExistence type="inferred from homology"/>
<comment type="similarity">
    <text evidence="1">Belongs to the universal stress protein A family.</text>
</comment>
<feature type="domain" description="UspA" evidence="2">
    <location>
        <begin position="8"/>
        <end position="141"/>
    </location>
</feature>
<dbReference type="InterPro" id="IPR014729">
    <property type="entry name" value="Rossmann-like_a/b/a_fold"/>
</dbReference>
<dbReference type="InterPro" id="IPR006016">
    <property type="entry name" value="UspA"/>
</dbReference>
<dbReference type="PANTHER" id="PTHR46553:SF3">
    <property type="entry name" value="ADENINE NUCLEOTIDE ALPHA HYDROLASES-LIKE SUPERFAMILY PROTEIN"/>
    <property type="match status" value="1"/>
</dbReference>